<keyword evidence="6" id="KW-1185">Reference proteome</keyword>
<evidence type="ECO:0000256" key="2">
    <source>
        <dbReference type="PROSITE-ProRule" id="PRU00169"/>
    </source>
</evidence>
<dbReference type="PANTHER" id="PTHR44591">
    <property type="entry name" value="STRESS RESPONSE REGULATOR PROTEIN 1"/>
    <property type="match status" value="1"/>
</dbReference>
<dbReference type="SUPFAM" id="SSF52172">
    <property type="entry name" value="CheY-like"/>
    <property type="match status" value="1"/>
</dbReference>
<dbReference type="PANTHER" id="PTHR44591:SF25">
    <property type="entry name" value="CHEMOTAXIS TWO-COMPONENT RESPONSE REGULATOR"/>
    <property type="match status" value="1"/>
</dbReference>
<feature type="region of interest" description="Disordered" evidence="3">
    <location>
        <begin position="99"/>
        <end position="121"/>
    </location>
</feature>
<feature type="domain" description="Response regulatory" evidence="4">
    <location>
        <begin position="146"/>
        <end position="260"/>
    </location>
</feature>
<dbReference type="GO" id="GO:0000160">
    <property type="term" value="P:phosphorelay signal transduction system"/>
    <property type="evidence" value="ECO:0007669"/>
    <property type="project" value="InterPro"/>
</dbReference>
<dbReference type="SMART" id="SM00448">
    <property type="entry name" value="REC"/>
    <property type="match status" value="1"/>
</dbReference>
<evidence type="ECO:0000256" key="1">
    <source>
        <dbReference type="ARBA" id="ARBA00022553"/>
    </source>
</evidence>
<proteinExistence type="predicted"/>
<dbReference type="EMBL" id="FWZT01000004">
    <property type="protein sequence ID" value="SMF05170.1"/>
    <property type="molecule type" value="Genomic_DNA"/>
</dbReference>
<dbReference type="InterPro" id="IPR001789">
    <property type="entry name" value="Sig_transdc_resp-reg_receiver"/>
</dbReference>
<dbReference type="Pfam" id="PF00072">
    <property type="entry name" value="Response_reg"/>
    <property type="match status" value="1"/>
</dbReference>
<dbReference type="AlphaFoldDB" id="A0A1Y6BFJ5"/>
<evidence type="ECO:0000259" key="4">
    <source>
        <dbReference type="PROSITE" id="PS50110"/>
    </source>
</evidence>
<protein>
    <submittedName>
        <fullName evidence="5">Response regulator receiver domain-containing protein</fullName>
    </submittedName>
</protein>
<evidence type="ECO:0000313" key="6">
    <source>
        <dbReference type="Proteomes" id="UP000192907"/>
    </source>
</evidence>
<dbReference type="Gene3D" id="1.20.120.160">
    <property type="entry name" value="HPT domain"/>
    <property type="match status" value="1"/>
</dbReference>
<dbReference type="InterPro" id="IPR011006">
    <property type="entry name" value="CheY-like_superfamily"/>
</dbReference>
<keyword evidence="1 2" id="KW-0597">Phosphoprotein</keyword>
<feature type="modified residue" description="4-aspartylphosphate" evidence="2">
    <location>
        <position position="195"/>
    </location>
</feature>
<dbReference type="InterPro" id="IPR036641">
    <property type="entry name" value="HPT_dom_sf"/>
</dbReference>
<dbReference type="PROSITE" id="PS50110">
    <property type="entry name" value="RESPONSE_REGULATORY"/>
    <property type="match status" value="1"/>
</dbReference>
<accession>A0A1Y6BFJ5</accession>
<evidence type="ECO:0000256" key="3">
    <source>
        <dbReference type="SAM" id="MobiDB-lite"/>
    </source>
</evidence>
<gene>
    <name evidence="5" type="ORF">SAMN06296036_10447</name>
</gene>
<evidence type="ECO:0000313" key="5">
    <source>
        <dbReference type="EMBL" id="SMF05170.1"/>
    </source>
</evidence>
<dbReference type="Gene3D" id="3.40.50.2300">
    <property type="match status" value="1"/>
</dbReference>
<feature type="compositionally biased region" description="Polar residues" evidence="3">
    <location>
        <begin position="99"/>
        <end position="114"/>
    </location>
</feature>
<name>A0A1Y6BFJ5_9BACT</name>
<organism evidence="5 6">
    <name type="scientific">Pseudobacteriovorax antillogorgiicola</name>
    <dbReference type="NCBI Taxonomy" id="1513793"/>
    <lineage>
        <taxon>Bacteria</taxon>
        <taxon>Pseudomonadati</taxon>
        <taxon>Bdellovibrionota</taxon>
        <taxon>Oligoflexia</taxon>
        <taxon>Oligoflexales</taxon>
        <taxon>Pseudobacteriovoracaceae</taxon>
        <taxon>Pseudobacteriovorax</taxon>
    </lineage>
</organism>
<reference evidence="6" key="1">
    <citation type="submission" date="2017-04" db="EMBL/GenBank/DDBJ databases">
        <authorList>
            <person name="Varghese N."/>
            <person name="Submissions S."/>
        </authorList>
    </citation>
    <scope>NUCLEOTIDE SEQUENCE [LARGE SCALE GENOMIC DNA]</scope>
    <source>
        <strain evidence="6">RKEM611</strain>
    </source>
</reference>
<sequence>MEDWSFFQPEFLEALNQIEIFLLRMEEGQDFPVNMRSCLRNLHVLSTEVQFLGLTEIAKKVRHVEELLYENVNLGYLSKDLADSLLVKIDGIRHDLSQTPGKDSTLAREQQATESSKESKAVPMVQQARERIANEMIHRAKFPYGLAFVVEDEELIRKSLSRKLKRAGFDVLEFEYANDALVKMAEVHPDIIISDIKMDGIDGLQLLDKVHEHRPYLPVILVSGYLTTETCIDALSKGVSGVMAKPFKSDQLVEMCKHNVKRYRAQRLLDMSISYMGYQIERVSPILVNHRENELNEDLMEEFQEILELKKSI</sequence>
<dbReference type="Proteomes" id="UP000192907">
    <property type="component" value="Unassembled WGS sequence"/>
</dbReference>
<dbReference type="STRING" id="1513793.SAMN06296036_10447"/>
<dbReference type="InterPro" id="IPR050595">
    <property type="entry name" value="Bact_response_regulator"/>
</dbReference>